<keyword evidence="2" id="KW-0677">Repeat</keyword>
<feature type="compositionally biased region" description="Polar residues" evidence="4">
    <location>
        <begin position="91"/>
        <end position="106"/>
    </location>
</feature>
<feature type="domain" description="Teneurin-like YD-shell" evidence="7">
    <location>
        <begin position="544"/>
        <end position="592"/>
    </location>
</feature>
<evidence type="ECO:0000256" key="2">
    <source>
        <dbReference type="ARBA" id="ARBA00022737"/>
    </source>
</evidence>
<evidence type="ECO:0000259" key="5">
    <source>
        <dbReference type="Pfam" id="PF25020"/>
    </source>
</evidence>
<comment type="caution">
    <text evidence="8">The sequence shown here is derived from an EMBL/GenBank/DDBJ whole genome shotgun (WGS) entry which is preliminary data.</text>
</comment>
<dbReference type="Gene3D" id="2.120.10.30">
    <property type="entry name" value="TolB, C-terminal domain"/>
    <property type="match status" value="1"/>
</dbReference>
<protein>
    <submittedName>
        <fullName evidence="8">Uncharacterized protein</fullName>
    </submittedName>
</protein>
<dbReference type="Pfam" id="PF25023">
    <property type="entry name" value="TEN_YD-shell"/>
    <property type="match status" value="2"/>
</dbReference>
<feature type="domain" description="Teneurin TTR-like" evidence="5">
    <location>
        <begin position="31"/>
        <end position="73"/>
    </location>
</feature>
<dbReference type="InterPro" id="IPR056823">
    <property type="entry name" value="TEN-like_YD-shell"/>
</dbReference>
<dbReference type="Pfam" id="PF25020">
    <property type="entry name" value="TTR_TEN1-4"/>
    <property type="match status" value="1"/>
</dbReference>
<dbReference type="PANTHER" id="PTHR11219:SF69">
    <property type="entry name" value="TENEURIN-A"/>
    <property type="match status" value="1"/>
</dbReference>
<evidence type="ECO:0000313" key="9">
    <source>
        <dbReference type="Proteomes" id="UP001162164"/>
    </source>
</evidence>
<evidence type="ECO:0000256" key="1">
    <source>
        <dbReference type="ARBA" id="ARBA00022536"/>
    </source>
</evidence>
<dbReference type="InterPro" id="IPR056820">
    <property type="entry name" value="TEN_TTR-like"/>
</dbReference>
<name>A0ABQ9JUN1_9CUCU</name>
<dbReference type="InterPro" id="IPR051216">
    <property type="entry name" value="Teneurin"/>
</dbReference>
<gene>
    <name evidence="8" type="ORF">NQ317_015442</name>
</gene>
<proteinExistence type="predicted"/>
<dbReference type="Proteomes" id="UP001162164">
    <property type="component" value="Unassembled WGS sequence"/>
</dbReference>
<accession>A0ABQ9JUN1</accession>
<dbReference type="EMBL" id="JAPWTJ010000190">
    <property type="protein sequence ID" value="KAJ8981309.1"/>
    <property type="molecule type" value="Genomic_DNA"/>
</dbReference>
<dbReference type="InterPro" id="IPR011042">
    <property type="entry name" value="6-blade_b-propeller_TolB-like"/>
</dbReference>
<evidence type="ECO:0000256" key="3">
    <source>
        <dbReference type="ARBA" id="ARBA00023157"/>
    </source>
</evidence>
<dbReference type="PANTHER" id="PTHR11219">
    <property type="entry name" value="TENEURIN AND N-ACETYLGLUCOSAMINE-1-PHOSPHODIESTER ALPHA-N-ACETYLGLUCOSAMINIDASE"/>
    <property type="match status" value="1"/>
</dbReference>
<feature type="region of interest" description="Disordered" evidence="4">
    <location>
        <begin position="85"/>
        <end position="107"/>
    </location>
</feature>
<organism evidence="8 9">
    <name type="scientific">Molorchus minor</name>
    <dbReference type="NCBI Taxonomy" id="1323400"/>
    <lineage>
        <taxon>Eukaryota</taxon>
        <taxon>Metazoa</taxon>
        <taxon>Ecdysozoa</taxon>
        <taxon>Arthropoda</taxon>
        <taxon>Hexapoda</taxon>
        <taxon>Insecta</taxon>
        <taxon>Pterygota</taxon>
        <taxon>Neoptera</taxon>
        <taxon>Endopterygota</taxon>
        <taxon>Coleoptera</taxon>
        <taxon>Polyphaga</taxon>
        <taxon>Cucujiformia</taxon>
        <taxon>Chrysomeloidea</taxon>
        <taxon>Cerambycidae</taxon>
        <taxon>Lamiinae</taxon>
        <taxon>Monochamini</taxon>
        <taxon>Molorchus</taxon>
    </lineage>
</organism>
<reference evidence="8" key="1">
    <citation type="journal article" date="2023" name="Insect Mol. Biol.">
        <title>Genome sequencing provides insights into the evolution of gene families encoding plant cell wall-degrading enzymes in longhorned beetles.</title>
        <authorList>
            <person name="Shin N.R."/>
            <person name="Okamura Y."/>
            <person name="Kirsch R."/>
            <person name="Pauchet Y."/>
        </authorList>
    </citation>
    <scope>NUCLEOTIDE SEQUENCE</scope>
    <source>
        <strain evidence="8">MMC_N1</strain>
    </source>
</reference>
<evidence type="ECO:0000313" key="8">
    <source>
        <dbReference type="EMBL" id="KAJ8981309.1"/>
    </source>
</evidence>
<keyword evidence="9" id="KW-1185">Reference proteome</keyword>
<dbReference type="InterPro" id="IPR056822">
    <property type="entry name" value="TEN_NHL"/>
</dbReference>
<evidence type="ECO:0000259" key="7">
    <source>
        <dbReference type="Pfam" id="PF25023"/>
    </source>
</evidence>
<keyword evidence="3" id="KW-1015">Disulfide bond</keyword>
<feature type="domain" description="Teneurin NHL" evidence="6">
    <location>
        <begin position="133"/>
        <end position="440"/>
    </location>
</feature>
<evidence type="ECO:0000256" key="4">
    <source>
        <dbReference type="SAM" id="MobiDB-lite"/>
    </source>
</evidence>
<sequence>MESWKKRNKQTATQRKPTTTRLKLIYLEPTKFDVLVNGGGAVTLQFQRSPFKPKTITVFVPWNQIIVLPPIHMKLSDDADTAHIRKRDPENSNNSSTEISPQNNPRMKNYLNGKFPATGKIMPGPPRAFLRATQVAYQYYLAISPADGHLYVSDPEKHQILRVLSVETVDDPSINSEPVVGNGERCIPGDDTACGDEGSAKYARLAHPKGIAISVDGTMYIADGTNIRAVDPKGIIHTLIGNHGHHNHWTPIPCKGAMSAGQAQLQWPTGLALSPLDGSLHFIDDRLVLKLTADMKVKVVAGTPLHCHREDNSTKLTDKILGTVLALTFAPNGDLYIAESDTHSIYYIRLIDTSGRIFHFAGKLQDNPKKKCECAHNATTVKPMERNQEPLPACLCGSTEETTSNAETLLSSNARFQAISALAVSPGGVLHVADQGSLHILSLEHYLPTHDENGEFRIPYPPAGEVYVFNRYGQHVATKDLASDKTRYTFLYSKNTSFGKLSTVTDSSGNKIQFLRDYSNAVSSIENTQDHKSELKISGVGYLVTSLVHMPNGKVYDPLIGQWMSPLWENVLEHVPTPTHLHLYRFNGNDPINVGLDRNRPQDKLTVVTG</sequence>
<evidence type="ECO:0000259" key="6">
    <source>
        <dbReference type="Pfam" id="PF25021"/>
    </source>
</evidence>
<feature type="domain" description="Teneurin-like YD-shell" evidence="7">
    <location>
        <begin position="453"/>
        <end position="539"/>
    </location>
</feature>
<dbReference type="Pfam" id="PF25021">
    <property type="entry name" value="TEN_NHL"/>
    <property type="match status" value="1"/>
</dbReference>
<keyword evidence="1" id="KW-0245">EGF-like domain</keyword>
<dbReference type="SUPFAM" id="SSF63825">
    <property type="entry name" value="YWTD domain"/>
    <property type="match status" value="1"/>
</dbReference>